<dbReference type="Proteomes" id="UP000290560">
    <property type="component" value="Unassembled WGS sequence"/>
</dbReference>
<proteinExistence type="predicted"/>
<evidence type="ECO:0000256" key="1">
    <source>
        <dbReference type="SAM" id="MobiDB-lite"/>
    </source>
</evidence>
<feature type="compositionally biased region" description="Basic and acidic residues" evidence="1">
    <location>
        <begin position="1"/>
        <end position="15"/>
    </location>
</feature>
<organism evidence="2">
    <name type="scientific">Ensete ventricosum</name>
    <name type="common">Abyssinian banana</name>
    <name type="synonym">Musa ensete</name>
    <dbReference type="NCBI Taxonomy" id="4639"/>
    <lineage>
        <taxon>Eukaryota</taxon>
        <taxon>Viridiplantae</taxon>
        <taxon>Streptophyta</taxon>
        <taxon>Embryophyta</taxon>
        <taxon>Tracheophyta</taxon>
        <taxon>Spermatophyta</taxon>
        <taxon>Magnoliopsida</taxon>
        <taxon>Liliopsida</taxon>
        <taxon>Zingiberales</taxon>
        <taxon>Musaceae</taxon>
        <taxon>Ensete</taxon>
    </lineage>
</organism>
<dbReference type="EMBL" id="KV876297">
    <property type="protein sequence ID" value="RZR74582.1"/>
    <property type="molecule type" value="Genomic_DNA"/>
</dbReference>
<reference evidence="2" key="1">
    <citation type="journal article" date="2018" name="Data Brief">
        <title>Genome sequence data from 17 accessions of Ensete ventricosum, a staple food crop for millions in Ethiopia.</title>
        <authorList>
            <person name="Yemataw Z."/>
            <person name="Muzemil S."/>
            <person name="Ambachew D."/>
            <person name="Tripathi L."/>
            <person name="Tesfaye K."/>
            <person name="Chala A."/>
            <person name="Farbos A."/>
            <person name="O'Neill P."/>
            <person name="Moore K."/>
            <person name="Grant M."/>
            <person name="Studholme D.J."/>
        </authorList>
    </citation>
    <scope>NUCLEOTIDE SEQUENCE [LARGE SCALE GENOMIC DNA]</scope>
    <source>
        <tissue evidence="2">Leaf</tissue>
    </source>
</reference>
<feature type="region of interest" description="Disordered" evidence="1">
    <location>
        <begin position="1"/>
        <end position="33"/>
    </location>
</feature>
<gene>
    <name evidence="2" type="ORF">BHM03_00038775</name>
</gene>
<accession>A0A445MJY0</accession>
<name>A0A445MJY0_ENSVE</name>
<sequence>MGGRQVHDDRVRGGGDEMEAEERVVGNTHVHQTSHPRGAAASICLIVTATVYVVRTPSKCSATGSALLTGQELSTRNRVRVLFYLRNVFTHPKEADERPKG</sequence>
<protein>
    <submittedName>
        <fullName evidence="2">Uncharacterized protein</fullName>
    </submittedName>
</protein>
<dbReference type="AlphaFoldDB" id="A0A445MJY0"/>
<evidence type="ECO:0000313" key="2">
    <source>
        <dbReference type="EMBL" id="RZR74582.1"/>
    </source>
</evidence>